<evidence type="ECO:0000259" key="2">
    <source>
        <dbReference type="Pfam" id="PF18003"/>
    </source>
</evidence>
<dbReference type="PROSITE" id="PS51257">
    <property type="entry name" value="PROKAR_LIPOPROTEIN"/>
    <property type="match status" value="1"/>
</dbReference>
<proteinExistence type="predicted"/>
<dbReference type="InterPro" id="IPR041186">
    <property type="entry name" value="DUF3823_C"/>
</dbReference>
<dbReference type="EMBL" id="JAANYN010000008">
    <property type="protein sequence ID" value="NHE58701.1"/>
    <property type="molecule type" value="Genomic_DNA"/>
</dbReference>
<reference evidence="3 4" key="1">
    <citation type="submission" date="2020-03" db="EMBL/GenBank/DDBJ databases">
        <title>Cyclobacterium plantarum sp. nov., a marine bacterium isolated from a coastal-marine wetland.</title>
        <authorList>
            <person name="Sanchez-Porro C."/>
            <person name="Ventosa A."/>
            <person name="Amoozegar M."/>
        </authorList>
    </citation>
    <scope>NUCLEOTIDE SEQUENCE [LARGE SCALE GENOMIC DNA]</scope>
    <source>
        <strain evidence="3 4">GBPx2</strain>
    </source>
</reference>
<keyword evidence="4" id="KW-1185">Reference proteome</keyword>
<dbReference type="Gene3D" id="2.60.40.2060">
    <property type="match status" value="1"/>
</dbReference>
<name>A0ABX0HA26_9BACT</name>
<gene>
    <name evidence="3" type="ORF">G9Q97_17970</name>
</gene>
<protein>
    <submittedName>
        <fullName evidence="3">DUF3823 domain-containing protein</fullName>
    </submittedName>
</protein>
<evidence type="ECO:0000313" key="4">
    <source>
        <dbReference type="Proteomes" id="UP000649799"/>
    </source>
</evidence>
<sequence>MMKQIKHILYFAVLVMATSCEIDNYDQPNAELYGTFIDEGTNEPLAQDIINGTVIELIEQGWVEDQTNVTQTLVSKGDGTYQNSQIFSGEYLVRAVRGNFHDIPPIESMEIKGRTELNFLVTPYLRIIDPVIERVGSTVTATFRIEQTSTQEVSRIGLYVHPNPNVGNPMTLTSRVESNINRLTDPSETFSLSIDLDANSSTLLQGNPYYFRIGAVSSAGSAKYNYGPAVRFTI</sequence>
<dbReference type="Pfam" id="PF12866">
    <property type="entry name" value="DUF3823"/>
    <property type="match status" value="1"/>
</dbReference>
<feature type="domain" description="DUF3823" evidence="2">
    <location>
        <begin position="125"/>
        <end position="230"/>
    </location>
</feature>
<dbReference type="RefSeq" id="WP_166149337.1">
    <property type="nucleotide sequence ID" value="NZ_JAANYN010000008.1"/>
</dbReference>
<dbReference type="Gene3D" id="2.60.40.1120">
    <property type="entry name" value="Carboxypeptidase-like, regulatory domain"/>
    <property type="match status" value="1"/>
</dbReference>
<accession>A0ABX0HA26</accession>
<evidence type="ECO:0000313" key="3">
    <source>
        <dbReference type="EMBL" id="NHE58701.1"/>
    </source>
</evidence>
<comment type="caution">
    <text evidence="3">The sequence shown here is derived from an EMBL/GenBank/DDBJ whole genome shotgun (WGS) entry which is preliminary data.</text>
</comment>
<dbReference type="InterPro" id="IPR024278">
    <property type="entry name" value="DUF3823_N"/>
</dbReference>
<dbReference type="Proteomes" id="UP000649799">
    <property type="component" value="Unassembled WGS sequence"/>
</dbReference>
<feature type="domain" description="DUF3823" evidence="1">
    <location>
        <begin position="31"/>
        <end position="121"/>
    </location>
</feature>
<organism evidence="3 4">
    <name type="scientific">Cyclobacterium plantarum</name>
    <dbReference type="NCBI Taxonomy" id="2716263"/>
    <lineage>
        <taxon>Bacteria</taxon>
        <taxon>Pseudomonadati</taxon>
        <taxon>Bacteroidota</taxon>
        <taxon>Cytophagia</taxon>
        <taxon>Cytophagales</taxon>
        <taxon>Cyclobacteriaceae</taxon>
        <taxon>Cyclobacterium</taxon>
    </lineage>
</organism>
<dbReference type="Pfam" id="PF18003">
    <property type="entry name" value="DUF3823_C"/>
    <property type="match status" value="1"/>
</dbReference>
<evidence type="ECO:0000259" key="1">
    <source>
        <dbReference type="Pfam" id="PF12866"/>
    </source>
</evidence>